<dbReference type="Proteomes" id="UP001145072">
    <property type="component" value="Unassembled WGS sequence"/>
</dbReference>
<evidence type="ECO:0000313" key="3">
    <source>
        <dbReference type="EMBL" id="MDC3420454.1"/>
    </source>
</evidence>
<dbReference type="PROSITE" id="PS50887">
    <property type="entry name" value="GGDEF"/>
    <property type="match status" value="1"/>
</dbReference>
<feature type="domain" description="GGDEF" evidence="2">
    <location>
        <begin position="247"/>
        <end position="369"/>
    </location>
</feature>
<dbReference type="AlphaFoldDB" id="A0A9X3WNF4"/>
<accession>A0A9X3WNF4</accession>
<dbReference type="InterPro" id="IPR029787">
    <property type="entry name" value="Nucleotide_cyclase"/>
</dbReference>
<dbReference type="InterPro" id="IPR000160">
    <property type="entry name" value="GGDEF_dom"/>
</dbReference>
<dbReference type="InterPro" id="IPR043128">
    <property type="entry name" value="Rev_trsase/Diguanyl_cyclase"/>
</dbReference>
<sequence length="369" mass="43271">MHYIVQFQINIFAIVILIVLYLIIKTKSKVKSYSKQILKYIMIASAVAIIMEPLTWIFDGMTFFGAYFLEYSTNFILFMIGPILGGLMLSYVDYHLFKDPKRIYKKRFYQGASAVTFIILIINIFYPLYFQINPETVSFSSGDYKGLHYLVLASLYVYMFLLLILNRKRIRFYALSIFLVFFMLPIIGMVVQLFESRLYFSWTSIVLGILVAYIFLETSSSEEDYLTKIYNRHSYETYVQHFIEVNKKFGVILIDLDNFKEINDQYGHDKGDQVLIAFAQVLKKVFHTNSLVSRLGGDEFIVVIEKSDTKVEQYISSVEHLLKNHDVTFINQLTFSYGYQQYLENMTVDELYSKVDKKMYNDKSNTSII</sequence>
<protein>
    <submittedName>
        <fullName evidence="3">GGDEF domain-containing protein</fullName>
    </submittedName>
</protein>
<dbReference type="EMBL" id="JAMQJZ010000005">
    <property type="protein sequence ID" value="MDC3420454.1"/>
    <property type="molecule type" value="Genomic_DNA"/>
</dbReference>
<dbReference type="Gene3D" id="3.30.70.270">
    <property type="match status" value="1"/>
</dbReference>
<feature type="transmembrane region" description="Helical" evidence="1">
    <location>
        <begin position="6"/>
        <end position="24"/>
    </location>
</feature>
<keyword evidence="1" id="KW-0812">Transmembrane</keyword>
<dbReference type="InterPro" id="IPR050469">
    <property type="entry name" value="Diguanylate_Cyclase"/>
</dbReference>
<dbReference type="SUPFAM" id="SSF55073">
    <property type="entry name" value="Nucleotide cyclase"/>
    <property type="match status" value="1"/>
</dbReference>
<keyword evidence="1" id="KW-0472">Membrane</keyword>
<feature type="transmembrane region" description="Helical" evidence="1">
    <location>
        <begin position="75"/>
        <end position="96"/>
    </location>
</feature>
<comment type="caution">
    <text evidence="3">The sequence shown here is derived from an EMBL/GenBank/DDBJ whole genome shotgun (WGS) entry which is preliminary data.</text>
</comment>
<keyword evidence="4" id="KW-1185">Reference proteome</keyword>
<evidence type="ECO:0000313" key="4">
    <source>
        <dbReference type="Proteomes" id="UP001145072"/>
    </source>
</evidence>
<reference evidence="3" key="1">
    <citation type="submission" date="2022-06" db="EMBL/GenBank/DDBJ databases">
        <title>Aquibacillus sp. a new bacterium isolated from soil saline samples.</title>
        <authorList>
            <person name="Galisteo C."/>
            <person name="De La Haba R."/>
            <person name="Sanchez-Porro C."/>
            <person name="Ventosa A."/>
        </authorList>
    </citation>
    <scope>NUCLEOTIDE SEQUENCE</scope>
    <source>
        <strain evidence="3">JCM 12387</strain>
    </source>
</reference>
<organism evidence="3 4">
    <name type="scientific">Aquibacillus koreensis</name>
    <dbReference type="NCBI Taxonomy" id="279446"/>
    <lineage>
        <taxon>Bacteria</taxon>
        <taxon>Bacillati</taxon>
        <taxon>Bacillota</taxon>
        <taxon>Bacilli</taxon>
        <taxon>Bacillales</taxon>
        <taxon>Bacillaceae</taxon>
        <taxon>Aquibacillus</taxon>
    </lineage>
</organism>
<dbReference type="CDD" id="cd01949">
    <property type="entry name" value="GGDEF"/>
    <property type="match status" value="1"/>
</dbReference>
<keyword evidence="1" id="KW-1133">Transmembrane helix</keyword>
<evidence type="ECO:0000259" key="2">
    <source>
        <dbReference type="PROSITE" id="PS50887"/>
    </source>
</evidence>
<proteinExistence type="predicted"/>
<feature type="transmembrane region" description="Helical" evidence="1">
    <location>
        <begin position="108"/>
        <end position="126"/>
    </location>
</feature>
<feature type="transmembrane region" description="Helical" evidence="1">
    <location>
        <begin position="45"/>
        <end position="69"/>
    </location>
</feature>
<dbReference type="SMART" id="SM00267">
    <property type="entry name" value="GGDEF"/>
    <property type="match status" value="1"/>
</dbReference>
<evidence type="ECO:0000256" key="1">
    <source>
        <dbReference type="SAM" id="Phobius"/>
    </source>
</evidence>
<dbReference type="GO" id="GO:0052621">
    <property type="term" value="F:diguanylate cyclase activity"/>
    <property type="evidence" value="ECO:0007669"/>
    <property type="project" value="TreeGrafter"/>
</dbReference>
<dbReference type="Pfam" id="PF00990">
    <property type="entry name" value="GGDEF"/>
    <property type="match status" value="1"/>
</dbReference>
<feature type="transmembrane region" description="Helical" evidence="1">
    <location>
        <begin position="172"/>
        <end position="193"/>
    </location>
</feature>
<name>A0A9X3WNF4_9BACI</name>
<dbReference type="PANTHER" id="PTHR45138">
    <property type="entry name" value="REGULATORY COMPONENTS OF SENSORY TRANSDUCTION SYSTEM"/>
    <property type="match status" value="1"/>
</dbReference>
<dbReference type="RefSeq" id="WP_259869095.1">
    <property type="nucleotide sequence ID" value="NZ_JAMQJZ010000005.1"/>
</dbReference>
<feature type="transmembrane region" description="Helical" evidence="1">
    <location>
        <begin position="146"/>
        <end position="165"/>
    </location>
</feature>
<feature type="transmembrane region" description="Helical" evidence="1">
    <location>
        <begin position="199"/>
        <end position="216"/>
    </location>
</feature>
<dbReference type="PANTHER" id="PTHR45138:SF9">
    <property type="entry name" value="DIGUANYLATE CYCLASE DGCM-RELATED"/>
    <property type="match status" value="1"/>
</dbReference>
<dbReference type="NCBIfam" id="TIGR00254">
    <property type="entry name" value="GGDEF"/>
    <property type="match status" value="1"/>
</dbReference>
<gene>
    <name evidence="3" type="ORF">NC661_08755</name>
</gene>